<dbReference type="PANTHER" id="PTHR16228:SF26">
    <property type="entry name" value="SOLUTE CARRIER FAMILY 41 MEMBER 1-LIKE PROTEIN"/>
    <property type="match status" value="1"/>
</dbReference>
<reference evidence="12 13" key="1">
    <citation type="submission" date="2017-12" db="EMBL/GenBank/DDBJ databases">
        <title>Hemimetabolous genomes reveal molecular basis of termite eusociality.</title>
        <authorList>
            <person name="Harrison M.C."/>
            <person name="Jongepier E."/>
            <person name="Robertson H.M."/>
            <person name="Arning N."/>
            <person name="Bitard-Feildel T."/>
            <person name="Chao H."/>
            <person name="Childers C.P."/>
            <person name="Dinh H."/>
            <person name="Doddapaneni H."/>
            <person name="Dugan S."/>
            <person name="Gowin J."/>
            <person name="Greiner C."/>
            <person name="Han Y."/>
            <person name="Hu H."/>
            <person name="Hughes D.S.T."/>
            <person name="Huylmans A.-K."/>
            <person name="Kemena C."/>
            <person name="Kremer L.P.M."/>
            <person name="Lee S.L."/>
            <person name="Lopez-Ezquerra A."/>
            <person name="Mallet L."/>
            <person name="Monroy-Kuhn J.M."/>
            <person name="Moser A."/>
            <person name="Murali S.C."/>
            <person name="Muzny D.M."/>
            <person name="Otani S."/>
            <person name="Piulachs M.-D."/>
            <person name="Poelchau M."/>
            <person name="Qu J."/>
            <person name="Schaub F."/>
            <person name="Wada-Katsumata A."/>
            <person name="Worley K.C."/>
            <person name="Xie Q."/>
            <person name="Ylla G."/>
            <person name="Poulsen M."/>
            <person name="Gibbs R.A."/>
            <person name="Schal C."/>
            <person name="Richards S."/>
            <person name="Belles X."/>
            <person name="Korb J."/>
            <person name="Bornberg-Bauer E."/>
        </authorList>
    </citation>
    <scope>NUCLEOTIDE SEQUENCE [LARGE SCALE GENOMIC DNA]</scope>
    <source>
        <tissue evidence="12">Whole body</tissue>
    </source>
</reference>
<dbReference type="PANTHER" id="PTHR16228">
    <property type="entry name" value="DIVALENT CATION TRANSPORTER SOLUTE CARRIER FAMILY 41"/>
    <property type="match status" value="1"/>
</dbReference>
<feature type="transmembrane region" description="Helical" evidence="10">
    <location>
        <begin position="202"/>
        <end position="225"/>
    </location>
</feature>
<sequence>LIGGIVDQYQAGTRATQSNNCSSSSGPSSQVNVHSPKSSLSAEKERIGVVDGSQASGFLFYTRLGLSVTEQAGLPKDKGANRDETFWRLTPSSPGAGSLHSVASIDTVASTENGIIKPEKWWSTTLQVAVPFFLAGIGTIGAGLTLGVVQNWAVFRDVTSLLILVPPLLGLKGNLDMCLASRLSTQANMGKMDSWREIWKMIVGNVAVVQVQAIVAALLVSLFAVSMNAIIDGWFNLNHALLLSAASITTATSSCFILDLVMIGVIVVTHRLHMNPDNLATPVAASIGDVVSISLLAQIASAFFHIHDTAYWILLVLIVIYLLLLPFWIYIVLNNEYTRPVLTSGWVPVLSALIISGLGGLVLDNVVDLYSSFVVFQPIINGIGGNLVSIQSSRISTMLHQSSLQGIIPPHTRMCATPWAALFKGLPHASTARILISMNLTGQVMFLFVADYIHWGQSTVTAAFALSYLTVSLLQVMILLYTAHLLIHLMWKWKVDPDNSAIPFLTALGDVLGSSLLALAFFFLDALHLPYSN</sequence>
<feature type="transmembrane region" description="Helical" evidence="10">
    <location>
        <begin position="310"/>
        <end position="333"/>
    </location>
</feature>
<feature type="transmembrane region" description="Helical" evidence="10">
    <location>
        <begin position="434"/>
        <end position="453"/>
    </location>
</feature>
<evidence type="ECO:0000259" key="11">
    <source>
        <dbReference type="Pfam" id="PF01769"/>
    </source>
</evidence>
<dbReference type="InterPro" id="IPR045349">
    <property type="entry name" value="SLC41A1-3"/>
</dbReference>
<gene>
    <name evidence="12" type="ORF">B7P43_G09946</name>
</gene>
<evidence type="ECO:0000256" key="8">
    <source>
        <dbReference type="ARBA" id="ARBA00023136"/>
    </source>
</evidence>
<evidence type="ECO:0000256" key="6">
    <source>
        <dbReference type="ARBA" id="ARBA00022989"/>
    </source>
</evidence>
<evidence type="ECO:0000256" key="10">
    <source>
        <dbReference type="SAM" id="Phobius"/>
    </source>
</evidence>
<protein>
    <recommendedName>
        <fullName evidence="11">SLC41A/MgtE integral membrane domain-containing protein</fullName>
    </recommendedName>
</protein>
<feature type="transmembrane region" description="Helical" evidence="10">
    <location>
        <begin position="128"/>
        <end position="149"/>
    </location>
</feature>
<evidence type="ECO:0000256" key="2">
    <source>
        <dbReference type="ARBA" id="ARBA00009749"/>
    </source>
</evidence>
<accession>A0A2J7QPM3</accession>
<evidence type="ECO:0000256" key="3">
    <source>
        <dbReference type="ARBA" id="ARBA00022448"/>
    </source>
</evidence>
<dbReference type="GO" id="GO:0008324">
    <property type="term" value="F:monoatomic cation transmembrane transporter activity"/>
    <property type="evidence" value="ECO:0007669"/>
    <property type="project" value="InterPro"/>
</dbReference>
<name>A0A2J7QPM3_9NEOP</name>
<keyword evidence="3" id="KW-0813">Transport</keyword>
<feature type="non-terminal residue" evidence="12">
    <location>
        <position position="1"/>
    </location>
</feature>
<feature type="transmembrane region" description="Helical" evidence="10">
    <location>
        <begin position="279"/>
        <end position="304"/>
    </location>
</feature>
<dbReference type="GO" id="GO:0005886">
    <property type="term" value="C:plasma membrane"/>
    <property type="evidence" value="ECO:0007669"/>
    <property type="project" value="TreeGrafter"/>
</dbReference>
<dbReference type="Gene3D" id="1.10.357.20">
    <property type="entry name" value="SLC41 divalent cation transporters, integral membrane domain"/>
    <property type="match status" value="2"/>
</dbReference>
<dbReference type="InterPro" id="IPR036739">
    <property type="entry name" value="SLC41_membr_dom_sf"/>
</dbReference>
<dbReference type="FunFam" id="1.10.357.20:FF:000001">
    <property type="entry name" value="Solute carrier family 41 member 2"/>
    <property type="match status" value="1"/>
</dbReference>
<dbReference type="SUPFAM" id="SSF161093">
    <property type="entry name" value="MgtE membrane domain-like"/>
    <property type="match status" value="2"/>
</dbReference>
<evidence type="ECO:0000256" key="4">
    <source>
        <dbReference type="ARBA" id="ARBA00022692"/>
    </source>
</evidence>
<evidence type="ECO:0000256" key="5">
    <source>
        <dbReference type="ARBA" id="ARBA00022842"/>
    </source>
</evidence>
<keyword evidence="6 10" id="KW-1133">Transmembrane helix</keyword>
<keyword evidence="5" id="KW-0460">Magnesium</keyword>
<dbReference type="Pfam" id="PF01769">
    <property type="entry name" value="MgtE"/>
    <property type="match status" value="2"/>
</dbReference>
<dbReference type="AlphaFoldDB" id="A0A2J7QPM3"/>
<evidence type="ECO:0000313" key="12">
    <source>
        <dbReference type="EMBL" id="PNF30513.1"/>
    </source>
</evidence>
<feature type="transmembrane region" description="Helical" evidence="10">
    <location>
        <begin position="465"/>
        <end position="489"/>
    </location>
</feature>
<evidence type="ECO:0000256" key="1">
    <source>
        <dbReference type="ARBA" id="ARBA00004141"/>
    </source>
</evidence>
<feature type="domain" description="SLC41A/MgtE integral membrane" evidence="11">
    <location>
        <begin position="165"/>
        <end position="297"/>
    </location>
</feature>
<dbReference type="Proteomes" id="UP000235965">
    <property type="component" value="Unassembled WGS sequence"/>
</dbReference>
<keyword evidence="7" id="KW-0406">Ion transport</keyword>
<feature type="transmembrane region" description="Helical" evidence="10">
    <location>
        <begin position="345"/>
        <end position="363"/>
    </location>
</feature>
<dbReference type="OrthoDB" id="5791097at2759"/>
<feature type="transmembrane region" description="Helical" evidence="10">
    <location>
        <begin position="369"/>
        <end position="388"/>
    </location>
</feature>
<feature type="region of interest" description="Disordered" evidence="9">
    <location>
        <begin position="13"/>
        <end position="38"/>
    </location>
</feature>
<feature type="transmembrane region" description="Helical" evidence="10">
    <location>
        <begin position="245"/>
        <end position="267"/>
    </location>
</feature>
<proteinExistence type="inferred from homology"/>
<evidence type="ECO:0000256" key="7">
    <source>
        <dbReference type="ARBA" id="ARBA00023065"/>
    </source>
</evidence>
<feature type="domain" description="SLC41A/MgtE integral membrane" evidence="11">
    <location>
        <begin position="377"/>
        <end position="519"/>
    </location>
</feature>
<comment type="subcellular location">
    <subcellularLocation>
        <location evidence="1">Membrane</location>
        <topology evidence="1">Multi-pass membrane protein</topology>
    </subcellularLocation>
</comment>
<evidence type="ECO:0000313" key="13">
    <source>
        <dbReference type="Proteomes" id="UP000235965"/>
    </source>
</evidence>
<keyword evidence="4 10" id="KW-0812">Transmembrane</keyword>
<dbReference type="FunFam" id="1.10.357.20:FF:000003">
    <property type="entry name" value="Uncharacterized protein, isoform B"/>
    <property type="match status" value="1"/>
</dbReference>
<comment type="caution">
    <text evidence="12">The sequence shown here is derived from an EMBL/GenBank/DDBJ whole genome shotgun (WGS) entry which is preliminary data.</text>
</comment>
<keyword evidence="13" id="KW-1185">Reference proteome</keyword>
<dbReference type="InterPro" id="IPR006667">
    <property type="entry name" value="SLC41_membr_dom"/>
</dbReference>
<keyword evidence="8 10" id="KW-0472">Membrane</keyword>
<organism evidence="12 13">
    <name type="scientific">Cryptotermes secundus</name>
    <dbReference type="NCBI Taxonomy" id="105785"/>
    <lineage>
        <taxon>Eukaryota</taxon>
        <taxon>Metazoa</taxon>
        <taxon>Ecdysozoa</taxon>
        <taxon>Arthropoda</taxon>
        <taxon>Hexapoda</taxon>
        <taxon>Insecta</taxon>
        <taxon>Pterygota</taxon>
        <taxon>Neoptera</taxon>
        <taxon>Polyneoptera</taxon>
        <taxon>Dictyoptera</taxon>
        <taxon>Blattodea</taxon>
        <taxon>Blattoidea</taxon>
        <taxon>Termitoidae</taxon>
        <taxon>Kalotermitidae</taxon>
        <taxon>Cryptotermitinae</taxon>
        <taxon>Cryptotermes</taxon>
    </lineage>
</organism>
<dbReference type="EMBL" id="NEVH01012088">
    <property type="protein sequence ID" value="PNF30513.1"/>
    <property type="molecule type" value="Genomic_DNA"/>
</dbReference>
<feature type="transmembrane region" description="Helical" evidence="10">
    <location>
        <begin position="501"/>
        <end position="524"/>
    </location>
</feature>
<feature type="compositionally biased region" description="Low complexity" evidence="9">
    <location>
        <begin position="18"/>
        <end position="35"/>
    </location>
</feature>
<evidence type="ECO:0000256" key="9">
    <source>
        <dbReference type="SAM" id="MobiDB-lite"/>
    </source>
</evidence>
<comment type="similarity">
    <text evidence="2">Belongs to the SLC41A transporter family.</text>
</comment>